<feature type="compositionally biased region" description="Polar residues" evidence="1">
    <location>
        <begin position="52"/>
        <end position="71"/>
    </location>
</feature>
<name>A0A3N4J6Z4_9PEZI</name>
<accession>A0A3N4J6Z4</accession>
<dbReference type="EMBL" id="ML120443">
    <property type="protein sequence ID" value="RPA94059.1"/>
    <property type="molecule type" value="Genomic_DNA"/>
</dbReference>
<evidence type="ECO:0000313" key="2">
    <source>
        <dbReference type="EMBL" id="RPA94059.1"/>
    </source>
</evidence>
<keyword evidence="3" id="KW-1185">Reference proteome</keyword>
<sequence length="203" mass="22036">MPILQHSLVCWSYAADPSSYLRPIISAKAALHSEVGHAASARWVTENATTETSISSLTSNHPRQNPRSVNTRGGVSSVPKKGKSSQSTGRWTGNCRLENGQPCGCQIRKEHGSKFLREQQLYRLKWHQRLKLGETDSRADSQPPVCAVSSSAVTPILAQQVVTLAPPEADPVTWSGPRLPFECLASHCGIDVPQGTTVITTQK</sequence>
<dbReference type="AlphaFoldDB" id="A0A3N4J6Z4"/>
<feature type="compositionally biased region" description="Low complexity" evidence="1">
    <location>
        <begin position="73"/>
        <end position="87"/>
    </location>
</feature>
<evidence type="ECO:0000256" key="1">
    <source>
        <dbReference type="SAM" id="MobiDB-lite"/>
    </source>
</evidence>
<protein>
    <submittedName>
        <fullName evidence="2">Uncharacterized protein</fullName>
    </submittedName>
</protein>
<gene>
    <name evidence="2" type="ORF">L873DRAFT_1793205</name>
</gene>
<proteinExistence type="predicted"/>
<evidence type="ECO:0000313" key="3">
    <source>
        <dbReference type="Proteomes" id="UP000276215"/>
    </source>
</evidence>
<feature type="region of interest" description="Disordered" evidence="1">
    <location>
        <begin position="52"/>
        <end position="93"/>
    </location>
</feature>
<reference evidence="2 3" key="1">
    <citation type="journal article" date="2018" name="Nat. Ecol. Evol.">
        <title>Pezizomycetes genomes reveal the molecular basis of ectomycorrhizal truffle lifestyle.</title>
        <authorList>
            <person name="Murat C."/>
            <person name="Payen T."/>
            <person name="Noel B."/>
            <person name="Kuo A."/>
            <person name="Morin E."/>
            <person name="Chen J."/>
            <person name="Kohler A."/>
            <person name="Krizsan K."/>
            <person name="Balestrini R."/>
            <person name="Da Silva C."/>
            <person name="Montanini B."/>
            <person name="Hainaut M."/>
            <person name="Levati E."/>
            <person name="Barry K.W."/>
            <person name="Belfiori B."/>
            <person name="Cichocki N."/>
            <person name="Clum A."/>
            <person name="Dockter R.B."/>
            <person name="Fauchery L."/>
            <person name="Guy J."/>
            <person name="Iotti M."/>
            <person name="Le Tacon F."/>
            <person name="Lindquist E.A."/>
            <person name="Lipzen A."/>
            <person name="Malagnac F."/>
            <person name="Mello A."/>
            <person name="Molinier V."/>
            <person name="Miyauchi S."/>
            <person name="Poulain J."/>
            <person name="Riccioni C."/>
            <person name="Rubini A."/>
            <person name="Sitrit Y."/>
            <person name="Splivallo R."/>
            <person name="Traeger S."/>
            <person name="Wang M."/>
            <person name="Zifcakova L."/>
            <person name="Wipf D."/>
            <person name="Zambonelli A."/>
            <person name="Paolocci F."/>
            <person name="Nowrousian M."/>
            <person name="Ottonello S."/>
            <person name="Baldrian P."/>
            <person name="Spatafora J.W."/>
            <person name="Henrissat B."/>
            <person name="Nagy L.G."/>
            <person name="Aury J.M."/>
            <person name="Wincker P."/>
            <person name="Grigoriev I.V."/>
            <person name="Bonfante P."/>
            <person name="Martin F.M."/>
        </authorList>
    </citation>
    <scope>NUCLEOTIDE SEQUENCE [LARGE SCALE GENOMIC DNA]</scope>
    <source>
        <strain evidence="2 3">120613-1</strain>
    </source>
</reference>
<organism evidence="2 3">
    <name type="scientific">Choiromyces venosus 120613-1</name>
    <dbReference type="NCBI Taxonomy" id="1336337"/>
    <lineage>
        <taxon>Eukaryota</taxon>
        <taxon>Fungi</taxon>
        <taxon>Dikarya</taxon>
        <taxon>Ascomycota</taxon>
        <taxon>Pezizomycotina</taxon>
        <taxon>Pezizomycetes</taxon>
        <taxon>Pezizales</taxon>
        <taxon>Tuberaceae</taxon>
        <taxon>Choiromyces</taxon>
    </lineage>
</organism>
<dbReference type="Proteomes" id="UP000276215">
    <property type="component" value="Unassembled WGS sequence"/>
</dbReference>